<evidence type="ECO:0000313" key="6">
    <source>
        <dbReference type="EMBL" id="MBV7275366.1"/>
    </source>
</evidence>
<accession>A0A949TXH7</accession>
<dbReference type="AlphaFoldDB" id="A0A949TXH7"/>
<evidence type="ECO:0000256" key="2">
    <source>
        <dbReference type="ARBA" id="ARBA00008520"/>
    </source>
</evidence>
<proteinExistence type="inferred from homology"/>
<dbReference type="InterPro" id="IPR006059">
    <property type="entry name" value="SBP"/>
</dbReference>
<dbReference type="InterPro" id="IPR050490">
    <property type="entry name" value="Bact_solute-bd_prot1"/>
</dbReference>
<protein>
    <submittedName>
        <fullName evidence="6">ABC transporter substrate-binding protein</fullName>
    </submittedName>
</protein>
<name>A0A949TXH7_9CLOT</name>
<dbReference type="Pfam" id="PF13416">
    <property type="entry name" value="SBP_bac_8"/>
    <property type="match status" value="1"/>
</dbReference>
<dbReference type="PROSITE" id="PS51257">
    <property type="entry name" value="PROKAR_LIPOPROTEIN"/>
    <property type="match status" value="1"/>
</dbReference>
<dbReference type="PANTHER" id="PTHR43649">
    <property type="entry name" value="ARABINOSE-BINDING PROTEIN-RELATED"/>
    <property type="match status" value="1"/>
</dbReference>
<dbReference type="PANTHER" id="PTHR43649:SF31">
    <property type="entry name" value="SN-GLYCEROL-3-PHOSPHATE-BINDING PERIPLASMIC PROTEIN UGPB"/>
    <property type="match status" value="1"/>
</dbReference>
<evidence type="ECO:0000256" key="4">
    <source>
        <dbReference type="ARBA" id="ARBA00022729"/>
    </source>
</evidence>
<dbReference type="RefSeq" id="WP_218322418.1">
    <property type="nucleotide sequence ID" value="NZ_JAEEGC010000121.1"/>
</dbReference>
<comment type="similarity">
    <text evidence="2">Belongs to the bacterial solute-binding protein 1 family.</text>
</comment>
<evidence type="ECO:0000256" key="5">
    <source>
        <dbReference type="SAM" id="SignalP"/>
    </source>
</evidence>
<sequence length="448" mass="49424">MKKRLISLITASLMVTGILAGCGNNSKSADSSGKSVEITFWHSMGGKNGQAIAKMVSDFNSSHKNIKVNAQYQGKYDEAINKLKSAKKGNAGPDVMQVYDIGTRFMIDSNWVVPMQKFIDAEKYDTSQLEPNILGYYTVNNKLYSMPFNTSTPILYYNKNAFKEAGLDPNSPPKTFADVEKYSAALTKKDGSGNVTQYGYSMAIYGWFFEQFIVKQGLNYANNGNGRESAPTAVEFDKNGSALKLLTEWKKLVDSGNVGNFGRNEDDTENAFIAGKTAMYIESTADLKTVLSGVGGRFEVGTAFLPSFEGTQDGGVSIGGASLWALDNKDEVKQKATWEFIKFMVSPDEQAYWNTQTGYFPVTQKAYDVQVMKDNLQKAPQFQTAIDQLHSSPKTARGALMSVFPEARQTVEKNIEEMLQNKQKPDEAVTNAAKSINEAIEKYNSSNK</sequence>
<evidence type="ECO:0000256" key="3">
    <source>
        <dbReference type="ARBA" id="ARBA00022448"/>
    </source>
</evidence>
<gene>
    <name evidence="6" type="ORF">I6U48_20915</name>
</gene>
<feature type="chain" id="PRO_5038890150" evidence="5">
    <location>
        <begin position="21"/>
        <end position="448"/>
    </location>
</feature>
<comment type="caution">
    <text evidence="6">The sequence shown here is derived from an EMBL/GenBank/DDBJ whole genome shotgun (WGS) entry which is preliminary data.</text>
</comment>
<organism evidence="6 7">
    <name type="scientific">Clostridium thailandense</name>
    <dbReference type="NCBI Taxonomy" id="2794346"/>
    <lineage>
        <taxon>Bacteria</taxon>
        <taxon>Bacillati</taxon>
        <taxon>Bacillota</taxon>
        <taxon>Clostridia</taxon>
        <taxon>Eubacteriales</taxon>
        <taxon>Clostridiaceae</taxon>
        <taxon>Clostridium</taxon>
    </lineage>
</organism>
<evidence type="ECO:0000256" key="1">
    <source>
        <dbReference type="ARBA" id="ARBA00004196"/>
    </source>
</evidence>
<evidence type="ECO:0000313" key="7">
    <source>
        <dbReference type="Proteomes" id="UP000694308"/>
    </source>
</evidence>
<dbReference type="Proteomes" id="UP000694308">
    <property type="component" value="Unassembled WGS sequence"/>
</dbReference>
<reference evidence="6" key="1">
    <citation type="submission" date="2020-12" db="EMBL/GenBank/DDBJ databases">
        <title>Clostridium thailandense sp. nov., a novel acetogenic bacterium isolated from peat land soil in Thailand.</title>
        <authorList>
            <person name="Chaikitkaew S."/>
            <person name="Birkeland N.K."/>
        </authorList>
    </citation>
    <scope>NUCLEOTIDE SEQUENCE</scope>
    <source>
        <strain evidence="6">PL3</strain>
    </source>
</reference>
<keyword evidence="4 5" id="KW-0732">Signal</keyword>
<keyword evidence="7" id="KW-1185">Reference proteome</keyword>
<keyword evidence="3" id="KW-0813">Transport</keyword>
<dbReference type="GO" id="GO:0030313">
    <property type="term" value="C:cell envelope"/>
    <property type="evidence" value="ECO:0007669"/>
    <property type="project" value="UniProtKB-SubCell"/>
</dbReference>
<dbReference type="CDD" id="cd14748">
    <property type="entry name" value="PBP2_UgpB"/>
    <property type="match status" value="1"/>
</dbReference>
<dbReference type="EMBL" id="JAEEGC010000121">
    <property type="protein sequence ID" value="MBV7275366.1"/>
    <property type="molecule type" value="Genomic_DNA"/>
</dbReference>
<comment type="subcellular location">
    <subcellularLocation>
        <location evidence="1">Cell envelope</location>
    </subcellularLocation>
</comment>
<feature type="signal peptide" evidence="5">
    <location>
        <begin position="1"/>
        <end position="20"/>
    </location>
</feature>